<gene>
    <name evidence="9" type="ORF">KAK10_00015</name>
</gene>
<evidence type="ECO:0000313" key="10">
    <source>
        <dbReference type="Proteomes" id="UP001057481"/>
    </source>
</evidence>
<name>A0ABT0VFH1_9LACO</name>
<dbReference type="PANTHER" id="PTHR30450">
    <property type="entry name" value="ABC TRANSPORTER PERMEASE"/>
    <property type="match status" value="1"/>
</dbReference>
<accession>A0ABT0VFH1</accession>
<evidence type="ECO:0000256" key="4">
    <source>
        <dbReference type="ARBA" id="ARBA00022692"/>
    </source>
</evidence>
<comment type="subcellular location">
    <subcellularLocation>
        <location evidence="1 7">Cell membrane</location>
        <topology evidence="1 7">Multi-pass membrane protein</topology>
    </subcellularLocation>
</comment>
<dbReference type="InterPro" id="IPR000515">
    <property type="entry name" value="MetI-like"/>
</dbReference>
<comment type="similarity">
    <text evidence="7">Belongs to the binding-protein-dependent transport system permease family.</text>
</comment>
<evidence type="ECO:0000256" key="7">
    <source>
        <dbReference type="RuleBase" id="RU363032"/>
    </source>
</evidence>
<feature type="domain" description="ABC transmembrane type-1" evidence="8">
    <location>
        <begin position="27"/>
        <end position="221"/>
    </location>
</feature>
<evidence type="ECO:0000256" key="5">
    <source>
        <dbReference type="ARBA" id="ARBA00022989"/>
    </source>
</evidence>
<keyword evidence="5 7" id="KW-1133">Transmembrane helix</keyword>
<dbReference type="Pfam" id="PF00528">
    <property type="entry name" value="BPD_transp_1"/>
    <property type="match status" value="1"/>
</dbReference>
<keyword evidence="2 7" id="KW-0813">Transport</keyword>
<dbReference type="InterPro" id="IPR035906">
    <property type="entry name" value="MetI-like_sf"/>
</dbReference>
<evidence type="ECO:0000313" key="9">
    <source>
        <dbReference type="EMBL" id="MCM2436355.1"/>
    </source>
</evidence>
<feature type="transmembrane region" description="Helical" evidence="7">
    <location>
        <begin position="67"/>
        <end position="89"/>
    </location>
</feature>
<keyword evidence="10" id="KW-1185">Reference proteome</keyword>
<protein>
    <submittedName>
        <fullName evidence="9">ABC transporter permease</fullName>
    </submittedName>
</protein>
<dbReference type="Proteomes" id="UP001057481">
    <property type="component" value="Unassembled WGS sequence"/>
</dbReference>
<evidence type="ECO:0000256" key="3">
    <source>
        <dbReference type="ARBA" id="ARBA00022475"/>
    </source>
</evidence>
<evidence type="ECO:0000256" key="6">
    <source>
        <dbReference type="ARBA" id="ARBA00023136"/>
    </source>
</evidence>
<organism evidence="9 10">
    <name type="scientific">Periweissella beninensis</name>
    <dbReference type="NCBI Taxonomy" id="504936"/>
    <lineage>
        <taxon>Bacteria</taxon>
        <taxon>Bacillati</taxon>
        <taxon>Bacillota</taxon>
        <taxon>Bacilli</taxon>
        <taxon>Lactobacillales</taxon>
        <taxon>Lactobacillaceae</taxon>
        <taxon>Periweissella</taxon>
    </lineage>
</organism>
<proteinExistence type="inferred from homology"/>
<dbReference type="CDD" id="cd06261">
    <property type="entry name" value="TM_PBP2"/>
    <property type="match status" value="1"/>
</dbReference>
<evidence type="ECO:0000256" key="2">
    <source>
        <dbReference type="ARBA" id="ARBA00022448"/>
    </source>
</evidence>
<dbReference type="EMBL" id="JAGMVS010000001">
    <property type="protein sequence ID" value="MCM2436355.1"/>
    <property type="molecule type" value="Genomic_DNA"/>
</dbReference>
<evidence type="ECO:0000259" key="8">
    <source>
        <dbReference type="PROSITE" id="PS50928"/>
    </source>
</evidence>
<dbReference type="RefSeq" id="WP_205144381.1">
    <property type="nucleotide sequence ID" value="NZ_JAFBDN010000039.1"/>
</dbReference>
<dbReference type="Gene3D" id="1.10.3720.10">
    <property type="entry name" value="MetI-like"/>
    <property type="match status" value="1"/>
</dbReference>
<evidence type="ECO:0000256" key="1">
    <source>
        <dbReference type="ARBA" id="ARBA00004651"/>
    </source>
</evidence>
<feature type="transmembrane region" description="Helical" evidence="7">
    <location>
        <begin position="202"/>
        <end position="225"/>
    </location>
</feature>
<comment type="caution">
    <text evidence="9">The sequence shown here is derived from an EMBL/GenBank/DDBJ whole genome shotgun (WGS) entry which is preliminary data.</text>
</comment>
<keyword evidence="6 7" id="KW-0472">Membrane</keyword>
<reference evidence="9" key="1">
    <citation type="submission" date="2021-04" db="EMBL/GenBank/DDBJ databases">
        <title>Taxonomic assessment of Weissella genus.</title>
        <authorList>
            <person name="Fanelli F."/>
            <person name="Chieffi D."/>
            <person name="Dell'Aquila A."/>
            <person name="Gyu-Sung C."/>
            <person name="Franz C.M.A.P."/>
            <person name="Fusco V."/>
        </authorList>
    </citation>
    <scope>NUCLEOTIDE SEQUENCE</scope>
    <source>
        <strain evidence="9">LMG 25373</strain>
    </source>
</reference>
<keyword evidence="4 7" id="KW-0812">Transmembrane</keyword>
<feature type="transmembrane region" description="Helical" evidence="7">
    <location>
        <begin position="31"/>
        <end position="55"/>
    </location>
</feature>
<dbReference type="PROSITE" id="PS50928">
    <property type="entry name" value="ABC_TM1"/>
    <property type="match status" value="1"/>
</dbReference>
<sequence>MLNFFEHYFPNVISLGWSTDLGWGTAIWQTLYMTFVSAFFGGILGLLFGFGLVLFDTNGILANRPIFWILDKIVSIFRAIPFIILLAFISPLTQLLVNTQIGMTAALVPLSLGVFPFYARQVQNALVSVDHGIIEAAQAFGATTGEIIFKVYLREALADLIRVSTVTLISLVGLTAMAGAIGSGGLGNVAISVGFNRFQNDVTWVATLLIIVFIFAIQFTGDLLAKHASHK</sequence>
<dbReference type="SUPFAM" id="SSF161098">
    <property type="entry name" value="MetI-like"/>
    <property type="match status" value="1"/>
</dbReference>
<feature type="transmembrane region" description="Helical" evidence="7">
    <location>
        <begin position="101"/>
        <end position="119"/>
    </location>
</feature>
<dbReference type="PANTHER" id="PTHR30450:SF1">
    <property type="entry name" value="D-METHIONINE TRANSPORT SYSTEM PERMEASE PROTEIN METI-RELATED"/>
    <property type="match status" value="1"/>
</dbReference>
<keyword evidence="3" id="KW-1003">Cell membrane</keyword>
<feature type="transmembrane region" description="Helical" evidence="7">
    <location>
        <begin position="160"/>
        <end position="182"/>
    </location>
</feature>
<dbReference type="InterPro" id="IPR051322">
    <property type="entry name" value="AA_ABC_Transporter_Permease"/>
</dbReference>